<reference evidence="1" key="1">
    <citation type="submission" date="2022-07" db="EMBL/GenBank/DDBJ databases">
        <title>Phylogenomic reconstructions and comparative analyses of Kickxellomycotina fungi.</title>
        <authorList>
            <person name="Reynolds N.K."/>
            <person name="Stajich J.E."/>
            <person name="Barry K."/>
            <person name="Grigoriev I.V."/>
            <person name="Crous P."/>
            <person name="Smith M.E."/>
        </authorList>
    </citation>
    <scope>NUCLEOTIDE SEQUENCE</scope>
    <source>
        <strain evidence="1">NRRL 5244</strain>
    </source>
</reference>
<comment type="caution">
    <text evidence="1">The sequence shown here is derived from an EMBL/GenBank/DDBJ whole genome shotgun (WGS) entry which is preliminary data.</text>
</comment>
<evidence type="ECO:0000313" key="2">
    <source>
        <dbReference type="Proteomes" id="UP001150603"/>
    </source>
</evidence>
<protein>
    <submittedName>
        <fullName evidence="1">Uncharacterized protein</fullName>
    </submittedName>
</protein>
<name>A0ACC1J516_9FUNG</name>
<gene>
    <name evidence="1" type="ORF">FBU59_004687</name>
</gene>
<accession>A0ACC1J516</accession>
<proteinExistence type="predicted"/>
<sequence length="249" mass="28430">MLSRILPRHNTFTSATGSLYEDEELANARKMLDRAYKSTMSDNPDQLASLDEAARILDTADRFEFPHINIRHSFPKNASIADIQKYSQDKSWLLTQCLREFWAGQSQQLLGEFQLSFLIIFVGQNFAGFEHWKRLLHLVLGSNEALADQSVVADLITPVLRVFGRQLADCPQSFVTEVLESDNFVARILNTLVLNVYESEEANAILVEEIDRLRRFLKDRFGWTLMEGSELQELADVEEGEYAPVVVDL</sequence>
<dbReference type="EMBL" id="JANBPW010003440">
    <property type="protein sequence ID" value="KAJ1937659.1"/>
    <property type="molecule type" value="Genomic_DNA"/>
</dbReference>
<organism evidence="1 2">
    <name type="scientific">Linderina macrospora</name>
    <dbReference type="NCBI Taxonomy" id="4868"/>
    <lineage>
        <taxon>Eukaryota</taxon>
        <taxon>Fungi</taxon>
        <taxon>Fungi incertae sedis</taxon>
        <taxon>Zoopagomycota</taxon>
        <taxon>Kickxellomycotina</taxon>
        <taxon>Kickxellomycetes</taxon>
        <taxon>Kickxellales</taxon>
        <taxon>Kickxellaceae</taxon>
        <taxon>Linderina</taxon>
    </lineage>
</organism>
<evidence type="ECO:0000313" key="1">
    <source>
        <dbReference type="EMBL" id="KAJ1937659.1"/>
    </source>
</evidence>
<dbReference type="Proteomes" id="UP001150603">
    <property type="component" value="Unassembled WGS sequence"/>
</dbReference>
<keyword evidence="2" id="KW-1185">Reference proteome</keyword>